<dbReference type="InterPro" id="IPR038296">
    <property type="entry name" value="ParD_sf"/>
</dbReference>
<dbReference type="Proteomes" id="UP001576774">
    <property type="component" value="Unassembled WGS sequence"/>
</dbReference>
<proteinExistence type="predicted"/>
<organism evidence="1 2">
    <name type="scientific">Floridaenema aerugineum BLCC-F46</name>
    <dbReference type="NCBI Taxonomy" id="3153654"/>
    <lineage>
        <taxon>Bacteria</taxon>
        <taxon>Bacillati</taxon>
        <taxon>Cyanobacteriota</taxon>
        <taxon>Cyanophyceae</taxon>
        <taxon>Oscillatoriophycideae</taxon>
        <taxon>Aerosakkonematales</taxon>
        <taxon>Aerosakkonemataceae</taxon>
        <taxon>Floridanema</taxon>
        <taxon>Floridanema aerugineum</taxon>
    </lineage>
</organism>
<keyword evidence="2" id="KW-1185">Reference proteome</keyword>
<dbReference type="InterPro" id="IPR022789">
    <property type="entry name" value="ParD"/>
</dbReference>
<gene>
    <name evidence="1" type="ORF">ACE1CC_11755</name>
</gene>
<dbReference type="Gene3D" id="6.10.10.120">
    <property type="entry name" value="Antitoxin ParD1-like"/>
    <property type="match status" value="1"/>
</dbReference>
<dbReference type="PANTHER" id="PTHR36582:SF2">
    <property type="entry name" value="ANTITOXIN PARD"/>
    <property type="match status" value="1"/>
</dbReference>
<dbReference type="PANTHER" id="PTHR36582">
    <property type="entry name" value="ANTITOXIN PARD"/>
    <property type="match status" value="1"/>
</dbReference>
<dbReference type="RefSeq" id="WP_413270645.1">
    <property type="nucleotide sequence ID" value="NZ_JBHFNQ010000090.1"/>
</dbReference>
<protein>
    <submittedName>
        <fullName evidence="1">Type II toxin-antitoxin system ParD family antitoxin</fullName>
    </submittedName>
</protein>
<name>A0ABV4X433_9CYAN</name>
<reference evidence="1 2" key="1">
    <citation type="submission" date="2024-09" db="EMBL/GenBank/DDBJ databases">
        <title>Floridaenema gen nov. (Aerosakkonemataceae, Aerosakkonematales ord. nov., Cyanobacteria) from benthic tropical and subtropical fresh waters, with the description of four new species.</title>
        <authorList>
            <person name="Moretto J.A."/>
            <person name="Berthold D.E."/>
            <person name="Lefler F.W."/>
            <person name="Huang I.-S."/>
            <person name="Laughinghouse H. IV."/>
        </authorList>
    </citation>
    <scope>NUCLEOTIDE SEQUENCE [LARGE SCALE GENOMIC DNA]</scope>
    <source>
        <strain evidence="1 2">BLCC-F46</strain>
    </source>
</reference>
<sequence length="125" mass="14488">MSINLTLDQERFIQSKLQAGKYRSAEEVIEIALRLFDEYDRAEAEWIGTLTAEVNDIGENHDRYIGSALHIKIDEYDRAEAEWIDNVREKIDAAIAISEHTPPIDGETFINQILDRFQQEHQAQE</sequence>
<comment type="caution">
    <text evidence="1">The sequence shown here is derived from an EMBL/GenBank/DDBJ whole genome shotgun (WGS) entry which is preliminary data.</text>
</comment>
<evidence type="ECO:0000313" key="2">
    <source>
        <dbReference type="Proteomes" id="UP001576774"/>
    </source>
</evidence>
<dbReference type="Pfam" id="PF03693">
    <property type="entry name" value="ParD_antitoxin"/>
    <property type="match status" value="1"/>
</dbReference>
<evidence type="ECO:0000313" key="1">
    <source>
        <dbReference type="EMBL" id="MFB2877547.1"/>
    </source>
</evidence>
<dbReference type="EMBL" id="JBHFNQ010000090">
    <property type="protein sequence ID" value="MFB2877547.1"/>
    <property type="molecule type" value="Genomic_DNA"/>
</dbReference>
<accession>A0ABV4X433</accession>